<dbReference type="EMBL" id="VGIY01000168">
    <property type="protein sequence ID" value="MBM3317691.1"/>
    <property type="molecule type" value="Genomic_DNA"/>
</dbReference>
<sequence>MTRTRRPASRASRPGERLTRRLAVLLLAGPLLAAAPSVRAGGRDLPGDDMSHPHWIDLLPWIVTGNSCDYEPDYDAMCPFGSWGPDVVYAVAPERSVTVTVSLCDSHYDTKLMVYENGPGTLLGCSDDACAGPNFDYPYLSRLEGLSLVAGNTYYIVVKGYCAECGVYVMSVAPEAPCAIDFPGGGLPEGEPECHDGYVDEFNGGCDAGTPAFVPLVLGSQPLIVCGTSGTYTTGFEVRRDTDWYAFTLSAPGTLTARLAAEFDAKLHIFDAAGGCDSPILIGGAGSAACDAALAIEPLAAGSYWLRVSPAPESDAACGARYILALELETDEAGVGPGPDLGALAAAGGLRIAVSPQPARDRAEIAVWPPQPGGLEVALFDPSGRRIRTLRFRGEPVEGRLRLSWDGRDDGGRPVPTGVYGCRAAAAGGSGTRVLFWIR</sequence>
<feature type="domain" description="FlgD/Vpr Ig-like" evidence="1">
    <location>
        <begin position="375"/>
        <end position="428"/>
    </location>
</feature>
<reference evidence="2" key="1">
    <citation type="submission" date="2019-03" db="EMBL/GenBank/DDBJ databases">
        <title>Lake Tanganyika Metagenome-Assembled Genomes (MAGs).</title>
        <authorList>
            <person name="Tran P."/>
        </authorList>
    </citation>
    <scope>NUCLEOTIDE SEQUENCE</scope>
    <source>
        <strain evidence="2">M_DeepCast_400m_m2_100</strain>
    </source>
</reference>
<dbReference type="Gene3D" id="2.60.120.380">
    <property type="match status" value="1"/>
</dbReference>
<protein>
    <recommendedName>
        <fullName evidence="1">FlgD/Vpr Ig-like domain-containing protein</fullName>
    </recommendedName>
</protein>
<dbReference type="Proteomes" id="UP000748308">
    <property type="component" value="Unassembled WGS sequence"/>
</dbReference>
<organism evidence="2 3">
    <name type="scientific">Eiseniibacteriota bacterium</name>
    <dbReference type="NCBI Taxonomy" id="2212470"/>
    <lineage>
        <taxon>Bacteria</taxon>
        <taxon>Candidatus Eiseniibacteriota</taxon>
    </lineage>
</organism>
<proteinExistence type="predicted"/>
<evidence type="ECO:0000313" key="2">
    <source>
        <dbReference type="EMBL" id="MBM3317691.1"/>
    </source>
</evidence>
<evidence type="ECO:0000313" key="3">
    <source>
        <dbReference type="Proteomes" id="UP000748308"/>
    </source>
</evidence>
<comment type="caution">
    <text evidence="2">The sequence shown here is derived from an EMBL/GenBank/DDBJ whole genome shotgun (WGS) entry which is preliminary data.</text>
</comment>
<accession>A0A937X8M1</accession>
<dbReference type="Pfam" id="PF13860">
    <property type="entry name" value="FlgD_ig"/>
    <property type="match status" value="1"/>
</dbReference>
<evidence type="ECO:0000259" key="1">
    <source>
        <dbReference type="Pfam" id="PF13860"/>
    </source>
</evidence>
<dbReference type="Gene3D" id="2.60.40.4070">
    <property type="match status" value="1"/>
</dbReference>
<name>A0A937X8M1_UNCEI</name>
<gene>
    <name evidence="2" type="ORF">FJY75_07545</name>
</gene>
<dbReference type="AlphaFoldDB" id="A0A937X8M1"/>
<dbReference type="InterPro" id="IPR025965">
    <property type="entry name" value="FlgD/Vpr_Ig-like"/>
</dbReference>